<keyword evidence="1" id="KW-0347">Helicase</keyword>
<reference evidence="1" key="1">
    <citation type="submission" date="2024-02" db="EMBL/GenBank/DDBJ databases">
        <title>Metagenome Assembled Genome of Zalaria obscura JY119.</title>
        <authorList>
            <person name="Vighnesh L."/>
            <person name="Jagadeeshwari U."/>
            <person name="Venkata Ramana C."/>
            <person name="Sasikala C."/>
        </authorList>
    </citation>
    <scope>NUCLEOTIDE SEQUENCE</scope>
    <source>
        <strain evidence="1">JY119</strain>
    </source>
</reference>
<name>A0ACC3SPS2_9PEZI</name>
<accession>A0ACC3SPS2</accession>
<gene>
    <name evidence="1" type="primary">MAK5</name>
    <name evidence="1" type="ORF">M8818_001212</name>
</gene>
<sequence length="804" mass="88061">MADKSTKRSLPPKVAAMKARKRQRMENPASGKTVEEKPQRPGKKVRLDELAWKEVSLPDRFDDAEGFFGLEEIDDVAVVKDESTGRVTYQAVGKRAKGLPAPKPDAITADGDSEAEYEGDEEFTGFVDGLVETVVPNPAPEDEEYTQSPPKGSAEKAPKEKKEKNKKKDKKKDAKQAKSTSNDAAASAFATLAENDEDEGVDISKWRSLGLSDDILGSLSKLKFGKPTPIQKAAITEILAGHDVIGKASTGSGKTLAFGIPIVERSLELKAQNPRSEEDEVSEENRRPPLALILSPTRELAHQLAAHITALCSNLPGRGPSVTTVTGGLSLLKQQRLLKYADIIVGTPGRLWEVISEGQGLLATLKKIQFLVVDEADRLLSQGHFKEVEEILNALDRQDQAADDEEMEEADAVADTSNGQAQRQTLVFSATFHRGLQQKLAGKGKANTNLLDKKESMEYLISKLNFREEKPKFVDVNPISQMAAGLKEGLVECAGTEKDLYLYALLLLHSNQRALVFTNSIAAVRRIVPFLQNLQLPVLGLHSQMAQKARLRSVERFTGTKEQQANGNTPNGGSILVATDVAARGLDIKNVQLVIHYHLPRAADTYVHRSGRTARAGEKGQSILICGPEEVTGVRRLIAKVHANAATTEDTTQAAKDGYYIRSLDIDRRVVSRLKPRATLAKQLADTQTAKEKKNHEDNFLREAAEELGVEYDSEEFEKQATGKRGRGSGRLKKEREARHLSKDEVAGLRGQLKDMLRQRINVGVSERYPTAGGIDIDEILRQGEGKAGDFLGTVRGIGMEDDL</sequence>
<dbReference type="EMBL" id="JAMKPW020000005">
    <property type="protein sequence ID" value="KAK8217456.1"/>
    <property type="molecule type" value="Genomic_DNA"/>
</dbReference>
<keyword evidence="2" id="KW-1185">Reference proteome</keyword>
<dbReference type="Proteomes" id="UP001320706">
    <property type="component" value="Unassembled WGS sequence"/>
</dbReference>
<evidence type="ECO:0000313" key="2">
    <source>
        <dbReference type="Proteomes" id="UP001320706"/>
    </source>
</evidence>
<proteinExistence type="predicted"/>
<keyword evidence="1" id="KW-0547">Nucleotide-binding</keyword>
<organism evidence="1 2">
    <name type="scientific">Zalaria obscura</name>
    <dbReference type="NCBI Taxonomy" id="2024903"/>
    <lineage>
        <taxon>Eukaryota</taxon>
        <taxon>Fungi</taxon>
        <taxon>Dikarya</taxon>
        <taxon>Ascomycota</taxon>
        <taxon>Pezizomycotina</taxon>
        <taxon>Dothideomycetes</taxon>
        <taxon>Dothideomycetidae</taxon>
        <taxon>Dothideales</taxon>
        <taxon>Zalariaceae</taxon>
        <taxon>Zalaria</taxon>
    </lineage>
</organism>
<protein>
    <submittedName>
        <fullName evidence="1">ATP-dependent RNA helicase</fullName>
        <ecNumber evidence="1">3.6.4.13</ecNumber>
    </submittedName>
</protein>
<comment type="caution">
    <text evidence="1">The sequence shown here is derived from an EMBL/GenBank/DDBJ whole genome shotgun (WGS) entry which is preliminary data.</text>
</comment>
<dbReference type="EC" id="3.6.4.13" evidence="1"/>
<keyword evidence="1" id="KW-0378">Hydrolase</keyword>
<evidence type="ECO:0000313" key="1">
    <source>
        <dbReference type="EMBL" id="KAK8217456.1"/>
    </source>
</evidence>
<keyword evidence="1" id="KW-0067">ATP-binding</keyword>